<reference evidence="12" key="2">
    <citation type="journal article" date="2018" name="BMC Genomics">
        <title>A manually annotated Actinidia chinensis var. chinensis (kiwifruit) genome highlights the challenges associated with draft genomes and gene prediction in plants.</title>
        <authorList>
            <person name="Pilkington S.M."/>
            <person name="Crowhurst R."/>
            <person name="Hilario E."/>
            <person name="Nardozza S."/>
            <person name="Fraser L."/>
            <person name="Peng Y."/>
            <person name="Gunaseelan K."/>
            <person name="Simpson R."/>
            <person name="Tahir J."/>
            <person name="Deroles S.C."/>
            <person name="Templeton K."/>
            <person name="Luo Z."/>
            <person name="Davy M."/>
            <person name="Cheng C."/>
            <person name="McNeilage M."/>
            <person name="Scaglione D."/>
            <person name="Liu Y."/>
            <person name="Zhang Q."/>
            <person name="Datson P."/>
            <person name="De Silva N."/>
            <person name="Gardiner S.E."/>
            <person name="Bassett H."/>
            <person name="Chagne D."/>
            <person name="McCallum J."/>
            <person name="Dzierzon H."/>
            <person name="Deng C."/>
            <person name="Wang Y.Y."/>
            <person name="Barron L."/>
            <person name="Manako K."/>
            <person name="Bowen J."/>
            <person name="Foster T.M."/>
            <person name="Erridge Z.A."/>
            <person name="Tiffin H."/>
            <person name="Waite C.N."/>
            <person name="Davies K.M."/>
            <person name="Grierson E.P."/>
            <person name="Laing W.A."/>
            <person name="Kirk R."/>
            <person name="Chen X."/>
            <person name="Wood M."/>
            <person name="Montefiori M."/>
            <person name="Brummell D.A."/>
            <person name="Schwinn K.E."/>
            <person name="Catanach A."/>
            <person name="Fullerton C."/>
            <person name="Li D."/>
            <person name="Meiyalaghan S."/>
            <person name="Nieuwenhuizen N."/>
            <person name="Read N."/>
            <person name="Prakash R."/>
            <person name="Hunter D."/>
            <person name="Zhang H."/>
            <person name="McKenzie M."/>
            <person name="Knabel M."/>
            <person name="Harris A."/>
            <person name="Allan A.C."/>
            <person name="Gleave A."/>
            <person name="Chen A."/>
            <person name="Janssen B.J."/>
            <person name="Plunkett B."/>
            <person name="Ampomah-Dwamena C."/>
            <person name="Voogd C."/>
            <person name="Leif D."/>
            <person name="Lafferty D."/>
            <person name="Souleyre E.J.F."/>
            <person name="Varkonyi-Gasic E."/>
            <person name="Gambi F."/>
            <person name="Hanley J."/>
            <person name="Yao J.L."/>
            <person name="Cheung J."/>
            <person name="David K.M."/>
            <person name="Warren B."/>
            <person name="Marsh K."/>
            <person name="Snowden K.C."/>
            <person name="Lin-Wang K."/>
            <person name="Brian L."/>
            <person name="Martinez-Sanchez M."/>
            <person name="Wang M."/>
            <person name="Ileperuma N."/>
            <person name="Macnee N."/>
            <person name="Campin R."/>
            <person name="McAtee P."/>
            <person name="Drummond R.S.M."/>
            <person name="Espley R.V."/>
            <person name="Ireland H.S."/>
            <person name="Wu R."/>
            <person name="Atkinson R.G."/>
            <person name="Karunairetnam S."/>
            <person name="Bulley S."/>
            <person name="Chunkath S."/>
            <person name="Hanley Z."/>
            <person name="Storey R."/>
            <person name="Thrimawithana A.H."/>
            <person name="Thomson S."/>
            <person name="David C."/>
            <person name="Testolin R."/>
            <person name="Huang H."/>
            <person name="Hellens R.P."/>
            <person name="Schaffer R.J."/>
        </authorList>
    </citation>
    <scope>NUCLEOTIDE SEQUENCE [LARGE SCALE GENOMIC DNA]</scope>
    <source>
        <strain evidence="12">cv. Red5</strain>
    </source>
</reference>
<evidence type="ECO:0000256" key="9">
    <source>
        <dbReference type="ARBA" id="ARBA00023180"/>
    </source>
</evidence>
<organism evidence="11 12">
    <name type="scientific">Actinidia chinensis var. chinensis</name>
    <name type="common">Chinese soft-hair kiwi</name>
    <dbReference type="NCBI Taxonomy" id="1590841"/>
    <lineage>
        <taxon>Eukaryota</taxon>
        <taxon>Viridiplantae</taxon>
        <taxon>Streptophyta</taxon>
        <taxon>Embryophyta</taxon>
        <taxon>Tracheophyta</taxon>
        <taxon>Spermatophyta</taxon>
        <taxon>Magnoliopsida</taxon>
        <taxon>eudicotyledons</taxon>
        <taxon>Gunneridae</taxon>
        <taxon>Pentapetalae</taxon>
        <taxon>asterids</taxon>
        <taxon>Ericales</taxon>
        <taxon>Actinidiaceae</taxon>
        <taxon>Actinidia</taxon>
    </lineage>
</organism>
<dbReference type="GO" id="GO:0005773">
    <property type="term" value="C:vacuole"/>
    <property type="evidence" value="ECO:0007669"/>
    <property type="project" value="TreeGrafter"/>
</dbReference>
<dbReference type="Gene3D" id="3.40.50.1820">
    <property type="entry name" value="alpha/beta hydrolase"/>
    <property type="match status" value="1"/>
</dbReference>
<dbReference type="EC" id="3.4.16.-" evidence="10"/>
<dbReference type="Gene3D" id="3.40.50.11320">
    <property type="match status" value="1"/>
</dbReference>
<evidence type="ECO:0000256" key="1">
    <source>
        <dbReference type="ARBA" id="ARBA00004613"/>
    </source>
</evidence>
<dbReference type="AlphaFoldDB" id="A0A2R6PJQ9"/>
<evidence type="ECO:0000256" key="5">
    <source>
        <dbReference type="ARBA" id="ARBA00022670"/>
    </source>
</evidence>
<evidence type="ECO:0000313" key="12">
    <source>
        <dbReference type="Proteomes" id="UP000241394"/>
    </source>
</evidence>
<sequence>MASSISTSFFSLLRVYICLGSFITLIKAHETYPKSHESDRVINLPGQPLSPSVSQFSGYITVNEDHGRALFYWFFEAQSQPSNKPILLWFNGGPGCSSIGYGAAVELGPLRVHRNGLGLEFNKHAWNKEANLLFVESPVGVGFSYTNTSSDLTKLDDGFVAEDAYNFLVNWMKRFPHFRTHDFFISGESYAGHYVPQLAELVYDRNKDTTKYSYINLKGFIVGNPETDDYYDYKGILEYAWSHSVISDQEFEKAKQVCDFKLSEWTSECNAAMTVVFGKYEEIDIYNIYAPICLLNTSSSVATYKEQNDGFRRMRILGGYDPCYSAYTEQYLNRGDVQTSLHANTRAGNSYVKWKVCNDSLFYAYHYTVSSVLPIYNKLIKGGLKIWIYSGDTDGRVPVIGSRYCIEALGLPLKSAWQSWYHNHQVGGRIVEYEGLTFVTVRGAGHLVPLNKPSEALSLIHSFLSGEHLPIHR</sequence>
<proteinExistence type="inferred from homology"/>
<dbReference type="PROSITE" id="PS00560">
    <property type="entry name" value="CARBOXYPEPT_SER_HIS"/>
    <property type="match status" value="1"/>
</dbReference>
<evidence type="ECO:0000256" key="8">
    <source>
        <dbReference type="ARBA" id="ARBA00023157"/>
    </source>
</evidence>
<dbReference type="Gene3D" id="6.10.250.940">
    <property type="match status" value="1"/>
</dbReference>
<evidence type="ECO:0000256" key="4">
    <source>
        <dbReference type="ARBA" id="ARBA00022645"/>
    </source>
</evidence>
<name>A0A2R6PJQ9_ACTCC</name>
<evidence type="ECO:0000256" key="2">
    <source>
        <dbReference type="ARBA" id="ARBA00009431"/>
    </source>
</evidence>
<dbReference type="OrthoDB" id="443318at2759"/>
<dbReference type="Gramene" id="PSR92480">
    <property type="protein sequence ID" value="PSR92480"/>
    <property type="gene ID" value="CEY00_Acc27097"/>
</dbReference>
<evidence type="ECO:0000256" key="6">
    <source>
        <dbReference type="ARBA" id="ARBA00022729"/>
    </source>
</evidence>
<dbReference type="InterPro" id="IPR001563">
    <property type="entry name" value="Peptidase_S10"/>
</dbReference>
<evidence type="ECO:0000256" key="3">
    <source>
        <dbReference type="ARBA" id="ARBA00022525"/>
    </source>
</evidence>
<dbReference type="SUPFAM" id="SSF53474">
    <property type="entry name" value="alpha/beta-Hydrolases"/>
    <property type="match status" value="1"/>
</dbReference>
<comment type="similarity">
    <text evidence="2 10">Belongs to the peptidase S10 family.</text>
</comment>
<gene>
    <name evidence="11" type="ORF">CEY00_Acc27097</name>
</gene>
<dbReference type="GO" id="GO:0006508">
    <property type="term" value="P:proteolysis"/>
    <property type="evidence" value="ECO:0007669"/>
    <property type="project" value="UniProtKB-KW"/>
</dbReference>
<keyword evidence="9" id="KW-0325">Glycoprotein</keyword>
<feature type="chain" id="PRO_5015213978" description="Carboxypeptidase" evidence="10">
    <location>
        <begin position="29"/>
        <end position="473"/>
    </location>
</feature>
<evidence type="ECO:0000313" key="11">
    <source>
        <dbReference type="EMBL" id="PSR92480.1"/>
    </source>
</evidence>
<keyword evidence="7 10" id="KW-0378">Hydrolase</keyword>
<keyword evidence="4 10" id="KW-0121">Carboxypeptidase</keyword>
<dbReference type="PRINTS" id="PR00724">
    <property type="entry name" value="CRBOXYPTASEC"/>
</dbReference>
<dbReference type="OMA" id="TSEFEMN"/>
<comment type="caution">
    <text evidence="11">The sequence shown here is derived from an EMBL/GenBank/DDBJ whole genome shotgun (WGS) entry which is preliminary data.</text>
</comment>
<keyword evidence="5 10" id="KW-0645">Protease</keyword>
<evidence type="ECO:0000256" key="10">
    <source>
        <dbReference type="RuleBase" id="RU361156"/>
    </source>
</evidence>
<dbReference type="Pfam" id="PF00450">
    <property type="entry name" value="Peptidase_S10"/>
    <property type="match status" value="1"/>
</dbReference>
<keyword evidence="3" id="KW-0964">Secreted</keyword>
<dbReference type="PANTHER" id="PTHR11802:SF235">
    <property type="entry name" value="SERINE CARBOXYPEPTIDASE-LIKE 33"/>
    <property type="match status" value="1"/>
</dbReference>
<dbReference type="PROSITE" id="PS00131">
    <property type="entry name" value="CARBOXYPEPT_SER_SER"/>
    <property type="match status" value="1"/>
</dbReference>
<dbReference type="Proteomes" id="UP000241394">
    <property type="component" value="Chromosome LG24"/>
</dbReference>
<keyword evidence="8" id="KW-1015">Disulfide bond</keyword>
<dbReference type="EMBL" id="NKQK01000024">
    <property type="protein sequence ID" value="PSR92480.1"/>
    <property type="molecule type" value="Genomic_DNA"/>
</dbReference>
<evidence type="ECO:0000256" key="7">
    <source>
        <dbReference type="ARBA" id="ARBA00022801"/>
    </source>
</evidence>
<dbReference type="STRING" id="1590841.A0A2R6PJQ9"/>
<comment type="subcellular location">
    <subcellularLocation>
        <location evidence="1">Secreted</location>
    </subcellularLocation>
</comment>
<dbReference type="GO" id="GO:0004185">
    <property type="term" value="F:serine-type carboxypeptidase activity"/>
    <property type="evidence" value="ECO:0007669"/>
    <property type="project" value="UniProtKB-UniRule"/>
</dbReference>
<accession>A0A2R6PJQ9</accession>
<dbReference type="InterPro" id="IPR033124">
    <property type="entry name" value="Ser_caboxypep_his_AS"/>
</dbReference>
<feature type="signal peptide" evidence="10">
    <location>
        <begin position="1"/>
        <end position="28"/>
    </location>
</feature>
<dbReference type="PANTHER" id="PTHR11802">
    <property type="entry name" value="SERINE PROTEASE FAMILY S10 SERINE CARBOXYPEPTIDASE"/>
    <property type="match status" value="1"/>
</dbReference>
<dbReference type="GO" id="GO:0005576">
    <property type="term" value="C:extracellular region"/>
    <property type="evidence" value="ECO:0007669"/>
    <property type="project" value="UniProtKB-SubCell"/>
</dbReference>
<reference evidence="11 12" key="1">
    <citation type="submission" date="2017-07" db="EMBL/GenBank/DDBJ databases">
        <title>An improved, manually edited Actinidia chinensis var. chinensis (kiwifruit) genome highlights the challenges associated with draft genomes and gene prediction in plants.</title>
        <authorList>
            <person name="Pilkington S."/>
            <person name="Crowhurst R."/>
            <person name="Hilario E."/>
            <person name="Nardozza S."/>
            <person name="Fraser L."/>
            <person name="Peng Y."/>
            <person name="Gunaseelan K."/>
            <person name="Simpson R."/>
            <person name="Tahir J."/>
            <person name="Deroles S."/>
            <person name="Templeton K."/>
            <person name="Luo Z."/>
            <person name="Davy M."/>
            <person name="Cheng C."/>
            <person name="Mcneilage M."/>
            <person name="Scaglione D."/>
            <person name="Liu Y."/>
            <person name="Zhang Q."/>
            <person name="Datson P."/>
            <person name="De Silva N."/>
            <person name="Gardiner S."/>
            <person name="Bassett H."/>
            <person name="Chagne D."/>
            <person name="Mccallum J."/>
            <person name="Dzierzon H."/>
            <person name="Deng C."/>
            <person name="Wang Y.-Y."/>
            <person name="Barron N."/>
            <person name="Manako K."/>
            <person name="Bowen J."/>
            <person name="Foster T."/>
            <person name="Erridge Z."/>
            <person name="Tiffin H."/>
            <person name="Waite C."/>
            <person name="Davies K."/>
            <person name="Grierson E."/>
            <person name="Laing W."/>
            <person name="Kirk R."/>
            <person name="Chen X."/>
            <person name="Wood M."/>
            <person name="Montefiori M."/>
            <person name="Brummell D."/>
            <person name="Schwinn K."/>
            <person name="Catanach A."/>
            <person name="Fullerton C."/>
            <person name="Li D."/>
            <person name="Meiyalaghan S."/>
            <person name="Nieuwenhuizen N."/>
            <person name="Read N."/>
            <person name="Prakash R."/>
            <person name="Hunter D."/>
            <person name="Zhang H."/>
            <person name="Mckenzie M."/>
            <person name="Knabel M."/>
            <person name="Harris A."/>
            <person name="Allan A."/>
            <person name="Chen A."/>
            <person name="Janssen B."/>
            <person name="Plunkett B."/>
            <person name="Dwamena C."/>
            <person name="Voogd C."/>
            <person name="Leif D."/>
            <person name="Lafferty D."/>
            <person name="Souleyre E."/>
            <person name="Varkonyi-Gasic E."/>
            <person name="Gambi F."/>
            <person name="Hanley J."/>
            <person name="Yao J.-L."/>
            <person name="Cheung J."/>
            <person name="David K."/>
            <person name="Warren B."/>
            <person name="Marsh K."/>
            <person name="Snowden K."/>
            <person name="Lin-Wang K."/>
            <person name="Brian L."/>
            <person name="Martinez-Sanchez M."/>
            <person name="Wang M."/>
            <person name="Ileperuma N."/>
            <person name="Macnee N."/>
            <person name="Campin R."/>
            <person name="Mcatee P."/>
            <person name="Drummond R."/>
            <person name="Espley R."/>
            <person name="Ireland H."/>
            <person name="Wu R."/>
            <person name="Atkinson R."/>
            <person name="Karunairetnam S."/>
            <person name="Bulley S."/>
            <person name="Chunkath S."/>
            <person name="Hanley Z."/>
            <person name="Storey R."/>
            <person name="Thrimawithana A."/>
            <person name="Thomson S."/>
            <person name="David C."/>
            <person name="Testolin R."/>
        </authorList>
    </citation>
    <scope>NUCLEOTIDE SEQUENCE [LARGE SCALE GENOMIC DNA]</scope>
    <source>
        <strain evidence="12">cv. Red5</strain>
        <tissue evidence="11">Young leaf</tissue>
    </source>
</reference>
<dbReference type="InterPro" id="IPR029058">
    <property type="entry name" value="AB_hydrolase_fold"/>
</dbReference>
<dbReference type="InterPro" id="IPR018202">
    <property type="entry name" value="Ser_caboxypep_ser_AS"/>
</dbReference>
<dbReference type="InParanoid" id="A0A2R6PJQ9"/>
<protein>
    <recommendedName>
        <fullName evidence="10">Carboxypeptidase</fullName>
        <ecNumber evidence="10">3.4.16.-</ecNumber>
    </recommendedName>
</protein>
<keyword evidence="6 10" id="KW-0732">Signal</keyword>
<dbReference type="FunFam" id="3.40.50.11320:FF:000001">
    <property type="entry name" value="Carboxypeptidase"/>
    <property type="match status" value="1"/>
</dbReference>
<dbReference type="FunFam" id="3.40.50.1820:FF:000013">
    <property type="entry name" value="Carboxypeptidase"/>
    <property type="match status" value="1"/>
</dbReference>
<keyword evidence="12" id="KW-1185">Reference proteome</keyword>